<comment type="caution">
    <text evidence="1">The sequence shown here is derived from an EMBL/GenBank/DDBJ whole genome shotgun (WGS) entry which is preliminary data.</text>
</comment>
<organism evidence="1 2">
    <name type="scientific">Oedothorax gibbosus</name>
    <dbReference type="NCBI Taxonomy" id="931172"/>
    <lineage>
        <taxon>Eukaryota</taxon>
        <taxon>Metazoa</taxon>
        <taxon>Ecdysozoa</taxon>
        <taxon>Arthropoda</taxon>
        <taxon>Chelicerata</taxon>
        <taxon>Arachnida</taxon>
        <taxon>Araneae</taxon>
        <taxon>Araneomorphae</taxon>
        <taxon>Entelegynae</taxon>
        <taxon>Araneoidea</taxon>
        <taxon>Linyphiidae</taxon>
        <taxon>Erigoninae</taxon>
        <taxon>Oedothorax</taxon>
    </lineage>
</organism>
<dbReference type="EMBL" id="JAFNEN010000115">
    <property type="protein sequence ID" value="KAG8193783.1"/>
    <property type="molecule type" value="Genomic_DNA"/>
</dbReference>
<dbReference type="AlphaFoldDB" id="A0AAV6VCZ3"/>
<proteinExistence type="predicted"/>
<evidence type="ECO:0000313" key="1">
    <source>
        <dbReference type="EMBL" id="KAG8193783.1"/>
    </source>
</evidence>
<protein>
    <submittedName>
        <fullName evidence="1">Uncharacterized protein</fullName>
    </submittedName>
</protein>
<sequence length="186" mass="20615">MPNPSALAPPLPLIIPPSLAPGVPHLFSLLFFSIRICSSLLNMSLDEGVVGILRLGGTGVNPLRLLVGVFDMVFCFDSWNFQVIYSPLAWVTSSRGQTTLQCHHETCSIKACKTSTSIKVVKSKKSLQIISQIFRNGSTSTCFLYIKCIQRKFEKEKTASSENGRISLNLIKIRNQEWIATKQGKK</sequence>
<keyword evidence="2" id="KW-1185">Reference proteome</keyword>
<gene>
    <name evidence="1" type="ORF">JTE90_005076</name>
</gene>
<reference evidence="1 2" key="1">
    <citation type="journal article" date="2022" name="Nat. Ecol. Evol.">
        <title>A masculinizing supergene underlies an exaggerated male reproductive morph in a spider.</title>
        <authorList>
            <person name="Hendrickx F."/>
            <person name="De Corte Z."/>
            <person name="Sonet G."/>
            <person name="Van Belleghem S.M."/>
            <person name="Kostlbacher S."/>
            <person name="Vangestel C."/>
        </authorList>
    </citation>
    <scope>NUCLEOTIDE SEQUENCE [LARGE SCALE GENOMIC DNA]</scope>
    <source>
        <strain evidence="1">W744_W776</strain>
    </source>
</reference>
<accession>A0AAV6VCZ3</accession>
<dbReference type="Proteomes" id="UP000827092">
    <property type="component" value="Unassembled WGS sequence"/>
</dbReference>
<name>A0AAV6VCZ3_9ARAC</name>
<evidence type="ECO:0000313" key="2">
    <source>
        <dbReference type="Proteomes" id="UP000827092"/>
    </source>
</evidence>